<gene>
    <name evidence="2" type="ordered locus">Cycma_4775</name>
</gene>
<protein>
    <submittedName>
        <fullName evidence="2">Uncharacterized protein</fullName>
    </submittedName>
</protein>
<proteinExistence type="predicted"/>
<dbReference type="Proteomes" id="UP000001635">
    <property type="component" value="Chromosome"/>
</dbReference>
<dbReference type="EMBL" id="CP002955">
    <property type="protein sequence ID" value="AEL28460.1"/>
    <property type="molecule type" value="Genomic_DNA"/>
</dbReference>
<sequence>MGIQSFFWVVFLIIFIYLIFRRINIKEREDFEDRDN</sequence>
<evidence type="ECO:0000256" key="1">
    <source>
        <dbReference type="SAM" id="Phobius"/>
    </source>
</evidence>
<organism evidence="2 3">
    <name type="scientific">Cyclobacterium marinum (strain ATCC 25205 / DSM 745 / LMG 13164 / NCIMB 1802)</name>
    <name type="common">Flectobacillus marinus</name>
    <dbReference type="NCBI Taxonomy" id="880070"/>
    <lineage>
        <taxon>Bacteria</taxon>
        <taxon>Pseudomonadati</taxon>
        <taxon>Bacteroidota</taxon>
        <taxon>Cytophagia</taxon>
        <taxon>Cytophagales</taxon>
        <taxon>Cyclobacteriaceae</taxon>
        <taxon>Cyclobacterium</taxon>
    </lineage>
</organism>
<name>G0J5L1_CYCMS</name>
<feature type="transmembrane region" description="Helical" evidence="1">
    <location>
        <begin position="6"/>
        <end position="24"/>
    </location>
</feature>
<dbReference type="HOGENOM" id="CLU_3355748_0_0_10"/>
<evidence type="ECO:0000313" key="3">
    <source>
        <dbReference type="Proteomes" id="UP000001635"/>
    </source>
</evidence>
<keyword evidence="1" id="KW-0812">Transmembrane</keyword>
<accession>G0J5L1</accession>
<keyword evidence="1" id="KW-0472">Membrane</keyword>
<dbReference type="AlphaFoldDB" id="G0J5L1"/>
<keyword evidence="1" id="KW-1133">Transmembrane helix</keyword>
<reference evidence="3" key="1">
    <citation type="submission" date="2011-07" db="EMBL/GenBank/DDBJ databases">
        <title>The complete genome of Cyclobacterium marinum DSM 745.</title>
        <authorList>
            <person name="Lucas S."/>
            <person name="Han J."/>
            <person name="Lapidus A."/>
            <person name="Bruce D."/>
            <person name="Goodwin L."/>
            <person name="Pitluck S."/>
            <person name="Peters L."/>
            <person name="Kyrpides N."/>
            <person name="Mavromatis K."/>
            <person name="Ivanova N."/>
            <person name="Ovchinnikova G."/>
            <person name="Chertkov O."/>
            <person name="Detter J.C."/>
            <person name="Tapia R."/>
            <person name="Han C."/>
            <person name="Land M."/>
            <person name="Hauser L."/>
            <person name="Markowitz V."/>
            <person name="Cheng J.-F."/>
            <person name="Hugenholtz P."/>
            <person name="Woyke T."/>
            <person name="Wu D."/>
            <person name="Tindall B."/>
            <person name="Schuetze A."/>
            <person name="Brambilla E."/>
            <person name="Klenk H.-P."/>
            <person name="Eisen J.A."/>
        </authorList>
    </citation>
    <scope>NUCLEOTIDE SEQUENCE [LARGE SCALE GENOMIC DNA]</scope>
    <source>
        <strain evidence="3">ATCC 25205 / DSM 745 / LMG 13164 / NCIMB 1802</strain>
    </source>
</reference>
<evidence type="ECO:0000313" key="2">
    <source>
        <dbReference type="EMBL" id="AEL28460.1"/>
    </source>
</evidence>
<dbReference type="KEGG" id="cmr:Cycma_4775"/>
<keyword evidence="3" id="KW-1185">Reference proteome</keyword>